<keyword evidence="2" id="KW-1185">Reference proteome</keyword>
<accession>A0ABS6M7K3</accession>
<evidence type="ECO:0000313" key="2">
    <source>
        <dbReference type="Proteomes" id="UP000755551"/>
    </source>
</evidence>
<dbReference type="PANTHER" id="PTHR47017:SF1">
    <property type="entry name" value="ACYL-COA"/>
    <property type="match status" value="1"/>
</dbReference>
<reference evidence="1 2" key="1">
    <citation type="submission" date="2021-06" db="EMBL/GenBank/DDBJ databases">
        <title>Bacterium isolated from marine sediment.</title>
        <authorList>
            <person name="Zhu K.-L."/>
            <person name="Du Z.-J."/>
            <person name="Liang Q.-Y."/>
        </authorList>
    </citation>
    <scope>NUCLEOTIDE SEQUENCE [LARGE SCALE GENOMIC DNA]</scope>
    <source>
        <strain evidence="1 2">A346</strain>
    </source>
</reference>
<dbReference type="Proteomes" id="UP000755551">
    <property type="component" value="Unassembled WGS sequence"/>
</dbReference>
<dbReference type="RefSeq" id="WP_217333633.1">
    <property type="nucleotide sequence ID" value="NZ_JAHQZT010000002.1"/>
</dbReference>
<organism evidence="1 2">
    <name type="scientific">Marinobacterium weihaiense</name>
    <dbReference type="NCBI Taxonomy" id="2851016"/>
    <lineage>
        <taxon>Bacteria</taxon>
        <taxon>Pseudomonadati</taxon>
        <taxon>Pseudomonadota</taxon>
        <taxon>Gammaproteobacteria</taxon>
        <taxon>Oceanospirillales</taxon>
        <taxon>Oceanospirillaceae</taxon>
        <taxon>Marinobacterium</taxon>
    </lineage>
</organism>
<gene>
    <name evidence="1" type="ORF">KTN04_02540</name>
</gene>
<protein>
    <submittedName>
        <fullName evidence="1">GNAT family N-acetyltransferase</fullName>
    </submittedName>
</protein>
<dbReference type="EMBL" id="JAHQZT010000002">
    <property type="protein sequence ID" value="MBV0932215.1"/>
    <property type="molecule type" value="Genomic_DNA"/>
</dbReference>
<dbReference type="Pfam" id="PF04339">
    <property type="entry name" value="FemAB_like"/>
    <property type="match status" value="1"/>
</dbReference>
<name>A0ABS6M7K3_9GAMM</name>
<proteinExistence type="predicted"/>
<sequence>MYKVNLHTRISDIPAEQWDSLCPAGYPFLRHAFLQALEESGSVRRESGWQPAHLELQHNDQCVLVMPLYLKSHSWGEYVFDWAWADAYERHGLPYYPKLVNAIPFTPAGGPRFGTSLPMDEAWALIPELLDQIMTQLQASSWHCLFPCLPGPAPKANRRIGCQYHWFNRNYESFDAFLGDFTARKRKSVRRERRKVNEQGLKLTRFRGSAISRQHLDDFYLFYQSTYLKRGRRGYLSADFFHRLLADMAEHLLMVLAEHEGQPVAAALYVIGDDTLYGRYWGCNAEYDSLHFEACYYQGIEFCIEQGLARFDPGAQGEHKIQRGFQPVPTCSLHRMADPDFERAVADFVQEEGDAMEEQIAQLTTWLPFRQPDQT</sequence>
<comment type="caution">
    <text evidence="1">The sequence shown here is derived from an EMBL/GenBank/DDBJ whole genome shotgun (WGS) entry which is preliminary data.</text>
</comment>
<evidence type="ECO:0000313" key="1">
    <source>
        <dbReference type="EMBL" id="MBV0932215.1"/>
    </source>
</evidence>
<dbReference type="InterPro" id="IPR007434">
    <property type="entry name" value="FemAB-like"/>
</dbReference>
<dbReference type="PANTHER" id="PTHR47017">
    <property type="entry name" value="ACYL-COA"/>
    <property type="match status" value="1"/>
</dbReference>